<evidence type="ECO:0000256" key="1">
    <source>
        <dbReference type="ARBA" id="ARBA00022729"/>
    </source>
</evidence>
<dbReference type="KEGG" id="spun:BFF78_07250"/>
<organism evidence="3 4">
    <name type="scientific">Streptomyces fodineus</name>
    <dbReference type="NCBI Taxonomy" id="1904616"/>
    <lineage>
        <taxon>Bacteria</taxon>
        <taxon>Bacillati</taxon>
        <taxon>Actinomycetota</taxon>
        <taxon>Actinomycetes</taxon>
        <taxon>Kitasatosporales</taxon>
        <taxon>Streptomycetaceae</taxon>
        <taxon>Streptomyces</taxon>
    </lineage>
</organism>
<evidence type="ECO:0000256" key="2">
    <source>
        <dbReference type="SAM" id="SignalP"/>
    </source>
</evidence>
<dbReference type="SUPFAM" id="SSF53850">
    <property type="entry name" value="Periplasmic binding protein-like II"/>
    <property type="match status" value="1"/>
</dbReference>
<dbReference type="AlphaFoldDB" id="A0A1D7Y5T3"/>
<dbReference type="GO" id="GO:0015888">
    <property type="term" value="P:thiamine transport"/>
    <property type="evidence" value="ECO:0007669"/>
    <property type="project" value="TreeGrafter"/>
</dbReference>
<dbReference type="Proteomes" id="UP000094960">
    <property type="component" value="Chromosome"/>
</dbReference>
<dbReference type="GO" id="GO:0030976">
    <property type="term" value="F:thiamine pyrophosphate binding"/>
    <property type="evidence" value="ECO:0007669"/>
    <property type="project" value="TreeGrafter"/>
</dbReference>
<proteinExistence type="predicted"/>
<feature type="signal peptide" evidence="2">
    <location>
        <begin position="1"/>
        <end position="29"/>
    </location>
</feature>
<gene>
    <name evidence="3" type="ORF">BFF78_07250</name>
</gene>
<evidence type="ECO:0000313" key="3">
    <source>
        <dbReference type="EMBL" id="AOR30876.1"/>
    </source>
</evidence>
<protein>
    <submittedName>
        <fullName evidence="3">ABC transporter substrate-binding protein</fullName>
    </submittedName>
</protein>
<reference evidence="4" key="1">
    <citation type="submission" date="2016-09" db="EMBL/GenBank/DDBJ databases">
        <title>Streptomyces puniciscabiei strain:TW1S1 Genome sequencing and assembly.</title>
        <authorList>
            <person name="Kim M.-K."/>
            <person name="Kim S.B."/>
        </authorList>
    </citation>
    <scope>NUCLEOTIDE SEQUENCE [LARGE SCALE GENOMIC DNA]</scope>
    <source>
        <strain evidence="4">TW1S1</strain>
    </source>
</reference>
<dbReference type="EMBL" id="CP017248">
    <property type="protein sequence ID" value="AOR30876.1"/>
    <property type="molecule type" value="Genomic_DNA"/>
</dbReference>
<name>A0A1D7Y5T3_9ACTN</name>
<feature type="chain" id="PRO_5009102605" evidence="2">
    <location>
        <begin position="30"/>
        <end position="398"/>
    </location>
</feature>
<sequence>MAAPVSRSGGRRCLAVLGCLALAALGVGACENRPPARPAGPTRATSAADAGGMHVLIAAAKKEGALRAIALPRDWADYGGLIDGFQKKYGIRVTVDRPHSHSEDEIEALRRGDHRRDAPDVIDVGDTFARAAARGNLLAPYKVAAYDAIPDNQKDPQARWYNNYGGYMSIGCDARRVGHCPGTFADLLNRRYKGMVALEGDPTRSGTAFDSVFAAALANGGSFDNVQPGLDFFAELSRRGNLNPVASTWATVASGRTPITINWDYVNLDFADRLRGKGVKWRVSIPLDSSFAQYFALAVNKNAPHPAAARLWQEYLFSAEGQNLRLLGFARPVLLDTMKKDGTLDNASAARLPTVEGTPQFPTDAQLEQARKTVEQGWAKAVAGGAPRVGSPALPQRS</sequence>
<dbReference type="PANTHER" id="PTHR30006">
    <property type="entry name" value="THIAMINE-BINDING PERIPLASMIC PROTEIN-RELATED"/>
    <property type="match status" value="1"/>
</dbReference>
<evidence type="ECO:0000313" key="4">
    <source>
        <dbReference type="Proteomes" id="UP000094960"/>
    </source>
</evidence>
<keyword evidence="1 2" id="KW-0732">Signal</keyword>
<keyword evidence="4" id="KW-1185">Reference proteome</keyword>
<dbReference type="GO" id="GO:0030975">
    <property type="term" value="F:thiamine binding"/>
    <property type="evidence" value="ECO:0007669"/>
    <property type="project" value="TreeGrafter"/>
</dbReference>
<accession>A0A1D7Y5T3</accession>
<dbReference type="Gene3D" id="3.40.190.10">
    <property type="entry name" value="Periplasmic binding protein-like II"/>
    <property type="match status" value="2"/>
</dbReference>
<dbReference type="PANTHER" id="PTHR30006:SF2">
    <property type="entry name" value="ABC TRANSPORTER SUBSTRATE-BINDING PROTEIN"/>
    <property type="match status" value="1"/>
</dbReference>
<dbReference type="PROSITE" id="PS51257">
    <property type="entry name" value="PROKAR_LIPOPROTEIN"/>
    <property type="match status" value="1"/>
</dbReference>
<dbReference type="GO" id="GO:0030288">
    <property type="term" value="C:outer membrane-bounded periplasmic space"/>
    <property type="evidence" value="ECO:0007669"/>
    <property type="project" value="TreeGrafter"/>
</dbReference>
<dbReference type="RefSeq" id="WP_069777528.1">
    <property type="nucleotide sequence ID" value="NZ_CP017248.1"/>
</dbReference>
<dbReference type="Pfam" id="PF13343">
    <property type="entry name" value="SBP_bac_6"/>
    <property type="match status" value="1"/>
</dbReference>